<keyword evidence="3" id="KW-1133">Transmembrane helix</keyword>
<proteinExistence type="predicted"/>
<organism evidence="5 6">
    <name type="scientific">Succiniclasticum ruminis DSM 9236</name>
    <dbReference type="NCBI Taxonomy" id="1123323"/>
    <lineage>
        <taxon>Bacteria</taxon>
        <taxon>Bacillati</taxon>
        <taxon>Bacillota</taxon>
        <taxon>Negativicutes</taxon>
        <taxon>Acidaminococcales</taxon>
        <taxon>Acidaminococcaceae</taxon>
        <taxon>Succiniclasticum</taxon>
    </lineage>
</organism>
<accession>A0A1I1X044</accession>
<sequence length="211" mass="23866">MKTVASQSAKGTSEKILQAAKWLFAQYGYHGVSVKKITEEAGANSALVSYHFGGKAQLYRKVLEQQAEKLLRLAEILKEPGQTPLACILAFLDEVKNVFLKEPESIHVIYREFLTPTAVGNDIVRQQMLAFYDRLTEAFDRAKDSQYVKAETDSRRTAFVLISIFAFYLVTYSYEAISESKRLPGADDSEKLRSVYLDYLNTISTGREQLQ</sequence>
<dbReference type="PANTHER" id="PTHR30328:SF54">
    <property type="entry name" value="HTH-TYPE TRANSCRIPTIONAL REPRESSOR SCO4008"/>
    <property type="match status" value="1"/>
</dbReference>
<name>A0A1I1X044_9FIRM</name>
<keyword evidence="1 2" id="KW-0238">DNA-binding</keyword>
<dbReference type="InterPro" id="IPR023772">
    <property type="entry name" value="DNA-bd_HTH_TetR-type_CS"/>
</dbReference>
<reference evidence="5 6" key="1">
    <citation type="submission" date="2016-10" db="EMBL/GenBank/DDBJ databases">
        <authorList>
            <person name="de Groot N.N."/>
        </authorList>
    </citation>
    <scope>NUCLEOTIDE SEQUENCE [LARGE SCALE GENOMIC DNA]</scope>
    <source>
        <strain evidence="5 6">DSM 9236</strain>
    </source>
</reference>
<dbReference type="STRING" id="1123323.SAMN05216245_1019"/>
<evidence type="ECO:0000313" key="6">
    <source>
        <dbReference type="Proteomes" id="UP000198896"/>
    </source>
</evidence>
<evidence type="ECO:0000256" key="2">
    <source>
        <dbReference type="PROSITE-ProRule" id="PRU00335"/>
    </source>
</evidence>
<feature type="transmembrane region" description="Helical" evidence="3">
    <location>
        <begin position="157"/>
        <end position="174"/>
    </location>
</feature>
<keyword evidence="3" id="KW-0472">Membrane</keyword>
<keyword evidence="6" id="KW-1185">Reference proteome</keyword>
<dbReference type="GO" id="GO:0003677">
    <property type="term" value="F:DNA binding"/>
    <property type="evidence" value="ECO:0007669"/>
    <property type="project" value="UniProtKB-UniRule"/>
</dbReference>
<dbReference type="InterPro" id="IPR009057">
    <property type="entry name" value="Homeodomain-like_sf"/>
</dbReference>
<dbReference type="InterPro" id="IPR001647">
    <property type="entry name" value="HTH_TetR"/>
</dbReference>
<dbReference type="EMBL" id="FONL01000001">
    <property type="protein sequence ID" value="SFE00702.1"/>
    <property type="molecule type" value="Genomic_DNA"/>
</dbReference>
<dbReference type="GO" id="GO:0006355">
    <property type="term" value="P:regulation of DNA-templated transcription"/>
    <property type="evidence" value="ECO:0007669"/>
    <property type="project" value="UniProtKB-ARBA"/>
</dbReference>
<dbReference type="Proteomes" id="UP000198896">
    <property type="component" value="Unassembled WGS sequence"/>
</dbReference>
<dbReference type="Pfam" id="PF00440">
    <property type="entry name" value="TetR_N"/>
    <property type="match status" value="1"/>
</dbReference>
<protein>
    <submittedName>
        <fullName evidence="5">Transcriptional regulator, TetR family</fullName>
    </submittedName>
</protein>
<dbReference type="Gene3D" id="1.10.357.10">
    <property type="entry name" value="Tetracycline Repressor, domain 2"/>
    <property type="match status" value="1"/>
</dbReference>
<dbReference type="SUPFAM" id="SSF48498">
    <property type="entry name" value="Tetracyclin repressor-like, C-terminal domain"/>
    <property type="match status" value="1"/>
</dbReference>
<dbReference type="InterPro" id="IPR036271">
    <property type="entry name" value="Tet_transcr_reg_TetR-rel_C_sf"/>
</dbReference>
<feature type="DNA-binding region" description="H-T-H motif" evidence="2">
    <location>
        <begin position="33"/>
        <end position="52"/>
    </location>
</feature>
<dbReference type="SUPFAM" id="SSF46689">
    <property type="entry name" value="Homeodomain-like"/>
    <property type="match status" value="1"/>
</dbReference>
<dbReference type="InterPro" id="IPR050109">
    <property type="entry name" value="HTH-type_TetR-like_transc_reg"/>
</dbReference>
<dbReference type="RefSeq" id="WP_093912241.1">
    <property type="nucleotide sequence ID" value="NZ_FONL01000001.1"/>
</dbReference>
<evidence type="ECO:0000313" key="5">
    <source>
        <dbReference type="EMBL" id="SFE00702.1"/>
    </source>
</evidence>
<gene>
    <name evidence="5" type="ORF">SAMN05216245_1019</name>
</gene>
<dbReference type="PROSITE" id="PS50977">
    <property type="entry name" value="HTH_TETR_2"/>
    <property type="match status" value="1"/>
</dbReference>
<evidence type="ECO:0000256" key="3">
    <source>
        <dbReference type="SAM" id="Phobius"/>
    </source>
</evidence>
<dbReference type="PROSITE" id="PS01081">
    <property type="entry name" value="HTH_TETR_1"/>
    <property type="match status" value="1"/>
</dbReference>
<dbReference type="PANTHER" id="PTHR30328">
    <property type="entry name" value="TRANSCRIPTIONAL REPRESSOR"/>
    <property type="match status" value="1"/>
</dbReference>
<evidence type="ECO:0000259" key="4">
    <source>
        <dbReference type="PROSITE" id="PS50977"/>
    </source>
</evidence>
<dbReference type="OrthoDB" id="9789566at2"/>
<feature type="domain" description="HTH tetR-type" evidence="4">
    <location>
        <begin position="10"/>
        <end position="70"/>
    </location>
</feature>
<keyword evidence="3" id="KW-0812">Transmembrane</keyword>
<dbReference type="AlphaFoldDB" id="A0A1I1X044"/>
<evidence type="ECO:0000256" key="1">
    <source>
        <dbReference type="ARBA" id="ARBA00023125"/>
    </source>
</evidence>
<dbReference type="PRINTS" id="PR00455">
    <property type="entry name" value="HTHTETR"/>
</dbReference>